<dbReference type="InterPro" id="IPR001841">
    <property type="entry name" value="Znf_RING"/>
</dbReference>
<evidence type="ECO:0000256" key="1">
    <source>
        <dbReference type="ARBA" id="ARBA00022723"/>
    </source>
</evidence>
<dbReference type="PANTHER" id="PTHR12618:SF20">
    <property type="entry name" value="PHD AND RING FINGER DOMAIN-CONTAINING PROTEIN 1"/>
    <property type="match status" value="1"/>
</dbReference>
<dbReference type="SUPFAM" id="SSF57850">
    <property type="entry name" value="RING/U-box"/>
    <property type="match status" value="1"/>
</dbReference>
<dbReference type="PROSITE" id="PS50016">
    <property type="entry name" value="ZF_PHD_2"/>
    <property type="match status" value="1"/>
</dbReference>
<dbReference type="Pfam" id="PF00628">
    <property type="entry name" value="PHD"/>
    <property type="match status" value="1"/>
</dbReference>
<keyword evidence="2 4" id="KW-0863">Zinc-finger</keyword>
<dbReference type="InterPro" id="IPR019787">
    <property type="entry name" value="Znf_PHD-finger"/>
</dbReference>
<evidence type="ECO:0000256" key="4">
    <source>
        <dbReference type="PROSITE-ProRule" id="PRU00175"/>
    </source>
</evidence>
<feature type="compositionally biased region" description="Low complexity" evidence="5">
    <location>
        <begin position="464"/>
        <end position="476"/>
    </location>
</feature>
<feature type="region of interest" description="Disordered" evidence="5">
    <location>
        <begin position="277"/>
        <end position="300"/>
    </location>
</feature>
<feature type="region of interest" description="Disordered" evidence="5">
    <location>
        <begin position="187"/>
        <end position="211"/>
    </location>
</feature>
<feature type="compositionally biased region" description="Polar residues" evidence="5">
    <location>
        <begin position="408"/>
        <end position="422"/>
    </location>
</feature>
<dbReference type="InterPro" id="IPR001965">
    <property type="entry name" value="Znf_PHD"/>
</dbReference>
<sequence>MADTCIVCLGDLAGAREESPPKPTLATDDELQVVRETTSLPTNGEDSSHAPKEDDETIAHLLPCGHNLHNACLKPWVERANSCPTCRASFNTVELSTIVGGPVWASYAVQDKQQAAEIDPSMIVDDDLFDGPIGPPCLVCEEIGDDETLLLCDGCEAACHVSCAGLQRVPRGPWYCDHCQEDDHVRIPPRQPSRITQRHRTRASQRRSRRTAADSWTRVWQSVMDRLHFDLDFPFDDDDDGPTQRQTEAERREFLEYQRRYEVAARQGGAQRFRAIAPTLLERNPENGDKGTDPSPESQEEIRAWNAFDKARELANGSQSNNRRKRKSTTASPVEPEPEAERKFKRPRTTRTNDSAPAINGDSPESSRAALNRGSAVIQRPRNLQLDSERATGGSNFLQSLLKEVESSHTPGVQQNTTGSPLPTSEPHHSPRPSSPDSSPTPSNHGTPRAVSTTPPPEQNARQSSPTPLTSSVLPVFPTVPEFSPFSPVNGTCDNPPLSDDGPTSRSRPLQRNGHRSPDSSPVRSKDTSPTRANMPFSTKQEIQKMVSTALKPRYKKQELNREQFTEINRDISRMLYDKVGDAGALSDQKDREHWQRIATEEVDNALKALNGVEVKAVASS</sequence>
<evidence type="ECO:0000259" key="6">
    <source>
        <dbReference type="PROSITE" id="PS50016"/>
    </source>
</evidence>
<proteinExistence type="predicted"/>
<feature type="compositionally biased region" description="Polar residues" evidence="5">
    <location>
        <begin position="530"/>
        <end position="541"/>
    </location>
</feature>
<feature type="compositionally biased region" description="Basic and acidic residues" evidence="5">
    <location>
        <begin position="283"/>
        <end position="292"/>
    </location>
</feature>
<dbReference type="GO" id="GO:0008270">
    <property type="term" value="F:zinc ion binding"/>
    <property type="evidence" value="ECO:0007669"/>
    <property type="project" value="UniProtKB-KW"/>
</dbReference>
<evidence type="ECO:0000313" key="9">
    <source>
        <dbReference type="Proteomes" id="UP000800092"/>
    </source>
</evidence>
<dbReference type="Pfam" id="PF13639">
    <property type="entry name" value="zf-RING_2"/>
    <property type="match status" value="1"/>
</dbReference>
<dbReference type="PROSITE" id="PS50089">
    <property type="entry name" value="ZF_RING_2"/>
    <property type="match status" value="1"/>
</dbReference>
<feature type="domain" description="PHD-type" evidence="6">
    <location>
        <begin position="134"/>
        <end position="182"/>
    </location>
</feature>
<dbReference type="Gene3D" id="3.30.40.10">
    <property type="entry name" value="Zinc/RING finger domain, C3HC4 (zinc finger)"/>
    <property type="match status" value="2"/>
</dbReference>
<dbReference type="Proteomes" id="UP000800092">
    <property type="component" value="Unassembled WGS sequence"/>
</dbReference>
<keyword evidence="1" id="KW-0479">Metal-binding</keyword>
<keyword evidence="9" id="KW-1185">Reference proteome</keyword>
<accession>A0A6A6H421</accession>
<feature type="domain" description="RING-type" evidence="7">
    <location>
        <begin position="5"/>
        <end position="87"/>
    </location>
</feature>
<dbReference type="InterPro" id="IPR013083">
    <property type="entry name" value="Znf_RING/FYVE/PHD"/>
</dbReference>
<dbReference type="InterPro" id="IPR011011">
    <property type="entry name" value="Znf_FYVE_PHD"/>
</dbReference>
<dbReference type="AlphaFoldDB" id="A0A6A6H421"/>
<dbReference type="InterPro" id="IPR047157">
    <property type="entry name" value="PHRF1/Atg35"/>
</dbReference>
<evidence type="ECO:0000313" key="8">
    <source>
        <dbReference type="EMBL" id="KAF2232639.1"/>
    </source>
</evidence>
<dbReference type="EMBL" id="ML991813">
    <property type="protein sequence ID" value="KAF2232639.1"/>
    <property type="molecule type" value="Genomic_DNA"/>
</dbReference>
<reference evidence="8" key="1">
    <citation type="journal article" date="2020" name="Stud. Mycol.">
        <title>101 Dothideomycetes genomes: a test case for predicting lifestyles and emergence of pathogens.</title>
        <authorList>
            <person name="Haridas S."/>
            <person name="Albert R."/>
            <person name="Binder M."/>
            <person name="Bloem J."/>
            <person name="Labutti K."/>
            <person name="Salamov A."/>
            <person name="Andreopoulos B."/>
            <person name="Baker S."/>
            <person name="Barry K."/>
            <person name="Bills G."/>
            <person name="Bluhm B."/>
            <person name="Cannon C."/>
            <person name="Castanera R."/>
            <person name="Culley D."/>
            <person name="Daum C."/>
            <person name="Ezra D."/>
            <person name="Gonzalez J."/>
            <person name="Henrissat B."/>
            <person name="Kuo A."/>
            <person name="Liang C."/>
            <person name="Lipzen A."/>
            <person name="Lutzoni F."/>
            <person name="Magnuson J."/>
            <person name="Mondo S."/>
            <person name="Nolan M."/>
            <person name="Ohm R."/>
            <person name="Pangilinan J."/>
            <person name="Park H.-J."/>
            <person name="Ramirez L."/>
            <person name="Alfaro M."/>
            <person name="Sun H."/>
            <person name="Tritt A."/>
            <person name="Yoshinaga Y."/>
            <person name="Zwiers L.-H."/>
            <person name="Turgeon B."/>
            <person name="Goodwin S."/>
            <person name="Spatafora J."/>
            <person name="Crous P."/>
            <person name="Grigoriev I."/>
        </authorList>
    </citation>
    <scope>NUCLEOTIDE SEQUENCE</scope>
    <source>
        <strain evidence="8">Tuck. ex Michener</strain>
    </source>
</reference>
<protein>
    <recommendedName>
        <fullName evidence="10">PHD-type domain-containing protein</fullName>
    </recommendedName>
</protein>
<feature type="compositionally biased region" description="Basic residues" evidence="5">
    <location>
        <begin position="196"/>
        <end position="210"/>
    </location>
</feature>
<evidence type="ECO:0000256" key="5">
    <source>
        <dbReference type="SAM" id="MobiDB-lite"/>
    </source>
</evidence>
<organism evidence="8 9">
    <name type="scientific">Viridothelium virens</name>
    <name type="common">Speckled blister lichen</name>
    <name type="synonym">Trypethelium virens</name>
    <dbReference type="NCBI Taxonomy" id="1048519"/>
    <lineage>
        <taxon>Eukaryota</taxon>
        <taxon>Fungi</taxon>
        <taxon>Dikarya</taxon>
        <taxon>Ascomycota</taxon>
        <taxon>Pezizomycotina</taxon>
        <taxon>Dothideomycetes</taxon>
        <taxon>Dothideomycetes incertae sedis</taxon>
        <taxon>Trypetheliales</taxon>
        <taxon>Trypetheliaceae</taxon>
        <taxon>Viridothelium</taxon>
    </lineage>
</organism>
<dbReference type="PANTHER" id="PTHR12618">
    <property type="entry name" value="PHD AND RING FINGER DOMAIN-CONTAINING PROTEIN 1"/>
    <property type="match status" value="1"/>
</dbReference>
<dbReference type="SMART" id="SM00184">
    <property type="entry name" value="RING"/>
    <property type="match status" value="1"/>
</dbReference>
<dbReference type="SUPFAM" id="SSF57903">
    <property type="entry name" value="FYVE/PHD zinc finger"/>
    <property type="match status" value="1"/>
</dbReference>
<gene>
    <name evidence="8" type="ORF">EV356DRAFT_568534</name>
</gene>
<keyword evidence="3" id="KW-0862">Zinc</keyword>
<feature type="compositionally biased region" description="Polar residues" evidence="5">
    <location>
        <begin position="444"/>
        <end position="453"/>
    </location>
</feature>
<dbReference type="SMART" id="SM00249">
    <property type="entry name" value="PHD"/>
    <property type="match status" value="1"/>
</dbReference>
<evidence type="ECO:0000256" key="3">
    <source>
        <dbReference type="ARBA" id="ARBA00022833"/>
    </source>
</evidence>
<dbReference type="OrthoDB" id="8062037at2759"/>
<evidence type="ECO:0000256" key="2">
    <source>
        <dbReference type="ARBA" id="ARBA00022771"/>
    </source>
</evidence>
<name>A0A6A6H421_VIRVR</name>
<feature type="region of interest" description="Disordered" evidence="5">
    <location>
        <begin position="314"/>
        <end position="541"/>
    </location>
</feature>
<evidence type="ECO:0000259" key="7">
    <source>
        <dbReference type="PROSITE" id="PS50089"/>
    </source>
</evidence>
<evidence type="ECO:0008006" key="10">
    <source>
        <dbReference type="Google" id="ProtNLM"/>
    </source>
</evidence>